<dbReference type="AlphaFoldDB" id="A0A6A6SYV0"/>
<proteinExistence type="predicted"/>
<dbReference type="Proteomes" id="UP000799324">
    <property type="component" value="Unassembled WGS sequence"/>
</dbReference>
<evidence type="ECO:0000256" key="1">
    <source>
        <dbReference type="SAM" id="MobiDB-lite"/>
    </source>
</evidence>
<keyword evidence="3" id="KW-1185">Reference proteome</keyword>
<name>A0A6A6SYV0_9PLEO</name>
<reference evidence="2" key="1">
    <citation type="journal article" date="2020" name="Stud. Mycol.">
        <title>101 Dothideomycetes genomes: a test case for predicting lifestyles and emergence of pathogens.</title>
        <authorList>
            <person name="Haridas S."/>
            <person name="Albert R."/>
            <person name="Binder M."/>
            <person name="Bloem J."/>
            <person name="Labutti K."/>
            <person name="Salamov A."/>
            <person name="Andreopoulos B."/>
            <person name="Baker S."/>
            <person name="Barry K."/>
            <person name="Bills G."/>
            <person name="Bluhm B."/>
            <person name="Cannon C."/>
            <person name="Castanera R."/>
            <person name="Culley D."/>
            <person name="Daum C."/>
            <person name="Ezra D."/>
            <person name="Gonzalez J."/>
            <person name="Henrissat B."/>
            <person name="Kuo A."/>
            <person name="Liang C."/>
            <person name="Lipzen A."/>
            <person name="Lutzoni F."/>
            <person name="Magnuson J."/>
            <person name="Mondo S."/>
            <person name="Nolan M."/>
            <person name="Ohm R."/>
            <person name="Pangilinan J."/>
            <person name="Park H.-J."/>
            <person name="Ramirez L."/>
            <person name="Alfaro M."/>
            <person name="Sun H."/>
            <person name="Tritt A."/>
            <person name="Yoshinaga Y."/>
            <person name="Zwiers L.-H."/>
            <person name="Turgeon B."/>
            <person name="Goodwin S."/>
            <person name="Spatafora J."/>
            <person name="Crous P."/>
            <person name="Grigoriev I."/>
        </authorList>
    </citation>
    <scope>NUCLEOTIDE SEQUENCE</scope>
    <source>
        <strain evidence="2">CBS 122681</strain>
    </source>
</reference>
<gene>
    <name evidence="2" type="ORF">K491DRAFT_81520</name>
</gene>
<protein>
    <submittedName>
        <fullName evidence="2">Uncharacterized protein</fullName>
    </submittedName>
</protein>
<organism evidence="2 3">
    <name type="scientific">Lophiostoma macrostomum CBS 122681</name>
    <dbReference type="NCBI Taxonomy" id="1314788"/>
    <lineage>
        <taxon>Eukaryota</taxon>
        <taxon>Fungi</taxon>
        <taxon>Dikarya</taxon>
        <taxon>Ascomycota</taxon>
        <taxon>Pezizomycotina</taxon>
        <taxon>Dothideomycetes</taxon>
        <taxon>Pleosporomycetidae</taxon>
        <taxon>Pleosporales</taxon>
        <taxon>Lophiostomataceae</taxon>
        <taxon>Lophiostoma</taxon>
    </lineage>
</organism>
<feature type="compositionally biased region" description="Basic and acidic residues" evidence="1">
    <location>
        <begin position="8"/>
        <end position="24"/>
    </location>
</feature>
<feature type="region of interest" description="Disordered" evidence="1">
    <location>
        <begin position="1"/>
        <end position="68"/>
    </location>
</feature>
<sequence>MSYTGVRYVHERERSPYSEDDRYYSRPSLLRRNSKRQRVDMYDDEDYDDYPSTLVKPSKPSRALTIRQPSQLEKYNVYNDRHVDSEEDPRSTRYKYTQKRYVSRPSLSDDEREFRFKIKATFGRPKSSREDKPMSWSGEMFRRREKWEDYEWESREKERGDDFWEDDSWMKERITKGRKIKRTRTDEWKPLSGFRRF</sequence>
<dbReference type="EMBL" id="MU004417">
    <property type="protein sequence ID" value="KAF2651773.1"/>
    <property type="molecule type" value="Genomic_DNA"/>
</dbReference>
<dbReference type="OrthoDB" id="3796623at2759"/>
<evidence type="ECO:0000313" key="3">
    <source>
        <dbReference type="Proteomes" id="UP000799324"/>
    </source>
</evidence>
<accession>A0A6A6SYV0</accession>
<evidence type="ECO:0000313" key="2">
    <source>
        <dbReference type="EMBL" id="KAF2651773.1"/>
    </source>
</evidence>